<dbReference type="Proteomes" id="UP000190696">
    <property type="component" value="Unassembled WGS sequence"/>
</dbReference>
<evidence type="ECO:0008006" key="9">
    <source>
        <dbReference type="Google" id="ProtNLM"/>
    </source>
</evidence>
<organism evidence="7 8">
    <name type="scientific">Bacillus mycoides</name>
    <dbReference type="NCBI Taxonomy" id="1405"/>
    <lineage>
        <taxon>Bacteria</taxon>
        <taxon>Bacillati</taxon>
        <taxon>Bacillota</taxon>
        <taxon>Bacilli</taxon>
        <taxon>Bacillales</taxon>
        <taxon>Bacillaceae</taxon>
        <taxon>Bacillus</taxon>
        <taxon>Bacillus cereus group</taxon>
    </lineage>
</organism>
<feature type="transmembrane region" description="Helical" evidence="6">
    <location>
        <begin position="73"/>
        <end position="93"/>
    </location>
</feature>
<evidence type="ECO:0000256" key="1">
    <source>
        <dbReference type="ARBA" id="ARBA00004141"/>
    </source>
</evidence>
<evidence type="ECO:0000256" key="2">
    <source>
        <dbReference type="ARBA" id="ARBA00007524"/>
    </source>
</evidence>
<dbReference type="AlphaFoldDB" id="A0A1S9T0H7"/>
<dbReference type="RefSeq" id="WP_078177131.1">
    <property type="nucleotide sequence ID" value="NZ_JBCMNA010000048.1"/>
</dbReference>
<keyword evidence="4 6" id="KW-1133">Transmembrane helix</keyword>
<dbReference type="GO" id="GO:0033013">
    <property type="term" value="P:tetrapyrrole metabolic process"/>
    <property type="evidence" value="ECO:0007669"/>
    <property type="project" value="UniProtKB-ARBA"/>
</dbReference>
<evidence type="ECO:0000256" key="3">
    <source>
        <dbReference type="ARBA" id="ARBA00022692"/>
    </source>
</evidence>
<sequence length="151" mass="17723">MKKFSILVFFITYGLFYVSSILFPIDRSWYNSLDKPSWTPSGMTIGIVWTVLYGLIVLSVTIIYNKYKFKPKLFWSLFVLNYILNQAFSFFQFHQKDLFLATIDCLLVAVTAFLLIIYSFCLSKVAGWLLIPYLLWTTFATYLSWAIYSMN</sequence>
<proteinExistence type="inferred from homology"/>
<dbReference type="Pfam" id="PF03073">
    <property type="entry name" value="TspO_MBR"/>
    <property type="match status" value="1"/>
</dbReference>
<comment type="caution">
    <text evidence="7">The sequence shown here is derived from an EMBL/GenBank/DDBJ whole genome shotgun (WGS) entry which is preliminary data.</text>
</comment>
<dbReference type="FunFam" id="1.20.1260.100:FF:000001">
    <property type="entry name" value="translocator protein 2"/>
    <property type="match status" value="1"/>
</dbReference>
<dbReference type="GO" id="GO:0016020">
    <property type="term" value="C:membrane"/>
    <property type="evidence" value="ECO:0007669"/>
    <property type="project" value="UniProtKB-SubCell"/>
</dbReference>
<evidence type="ECO:0000256" key="5">
    <source>
        <dbReference type="ARBA" id="ARBA00023136"/>
    </source>
</evidence>
<feature type="transmembrane region" description="Helical" evidence="6">
    <location>
        <begin position="7"/>
        <end position="25"/>
    </location>
</feature>
<dbReference type="InterPro" id="IPR004307">
    <property type="entry name" value="TspO_MBR"/>
</dbReference>
<accession>A0A1S9T0H7</accession>
<evidence type="ECO:0000256" key="4">
    <source>
        <dbReference type="ARBA" id="ARBA00022989"/>
    </source>
</evidence>
<dbReference type="Gene3D" id="1.20.1260.100">
    <property type="entry name" value="TspO/MBR protein"/>
    <property type="match status" value="1"/>
</dbReference>
<protein>
    <recommendedName>
        <fullName evidence="9">Tryptophan-rich sensory protein</fullName>
    </recommendedName>
</protein>
<evidence type="ECO:0000256" key="6">
    <source>
        <dbReference type="SAM" id="Phobius"/>
    </source>
</evidence>
<dbReference type="PIRSF" id="PIRSF005859">
    <property type="entry name" value="PBR"/>
    <property type="match status" value="1"/>
</dbReference>
<feature type="transmembrane region" description="Helical" evidence="6">
    <location>
        <begin position="99"/>
        <end position="121"/>
    </location>
</feature>
<comment type="subcellular location">
    <subcellularLocation>
        <location evidence="1">Membrane</location>
        <topology evidence="1">Multi-pass membrane protein</topology>
    </subcellularLocation>
</comment>
<feature type="transmembrane region" description="Helical" evidence="6">
    <location>
        <begin position="128"/>
        <end position="148"/>
    </location>
</feature>
<dbReference type="EMBL" id="MUAI01000042">
    <property type="protein sequence ID" value="OOR03498.1"/>
    <property type="molecule type" value="Genomic_DNA"/>
</dbReference>
<keyword evidence="5 6" id="KW-0472">Membrane</keyword>
<dbReference type="PANTHER" id="PTHR10057:SF0">
    <property type="entry name" value="TRANSLOCATOR PROTEIN"/>
    <property type="match status" value="1"/>
</dbReference>
<feature type="transmembrane region" description="Helical" evidence="6">
    <location>
        <begin position="45"/>
        <end position="64"/>
    </location>
</feature>
<dbReference type="PANTHER" id="PTHR10057">
    <property type="entry name" value="PERIPHERAL-TYPE BENZODIAZEPINE RECEPTOR"/>
    <property type="match status" value="1"/>
</dbReference>
<evidence type="ECO:0000313" key="8">
    <source>
        <dbReference type="Proteomes" id="UP000190696"/>
    </source>
</evidence>
<keyword evidence="3 6" id="KW-0812">Transmembrane</keyword>
<gene>
    <name evidence="7" type="ORF">BW900_26880</name>
</gene>
<name>A0A1S9T0H7_BACMY</name>
<dbReference type="InterPro" id="IPR038330">
    <property type="entry name" value="TspO/MBR-related_sf"/>
</dbReference>
<evidence type="ECO:0000313" key="7">
    <source>
        <dbReference type="EMBL" id="OOR03498.1"/>
    </source>
</evidence>
<comment type="similarity">
    <text evidence="2">Belongs to the TspO/BZRP family.</text>
</comment>
<dbReference type="CDD" id="cd15904">
    <property type="entry name" value="TSPO_MBR"/>
    <property type="match status" value="1"/>
</dbReference>
<reference evidence="7 8" key="1">
    <citation type="submission" date="2017-01" db="EMBL/GenBank/DDBJ databases">
        <title>Bacillus cereus isolates.</title>
        <authorList>
            <person name="Beno S.M."/>
        </authorList>
    </citation>
    <scope>NUCLEOTIDE SEQUENCE [LARGE SCALE GENOMIC DNA]</scope>
    <source>
        <strain evidence="7 8">FSL W7-1108</strain>
    </source>
</reference>